<name>A0A917J4V0_9BACT</name>
<gene>
    <name evidence="1" type="ORF">GCM10011379_50730</name>
</gene>
<reference evidence="1" key="2">
    <citation type="submission" date="2020-09" db="EMBL/GenBank/DDBJ databases">
        <authorList>
            <person name="Sun Q."/>
            <person name="Zhou Y."/>
        </authorList>
    </citation>
    <scope>NUCLEOTIDE SEQUENCE</scope>
    <source>
        <strain evidence="1">CGMCC 1.15290</strain>
    </source>
</reference>
<dbReference type="EMBL" id="BMIB01000005">
    <property type="protein sequence ID" value="GGH80204.1"/>
    <property type="molecule type" value="Genomic_DNA"/>
</dbReference>
<reference evidence="1" key="1">
    <citation type="journal article" date="2014" name="Int. J. Syst. Evol. Microbiol.">
        <title>Complete genome sequence of Corynebacterium casei LMG S-19264T (=DSM 44701T), isolated from a smear-ripened cheese.</title>
        <authorList>
            <consortium name="US DOE Joint Genome Institute (JGI-PGF)"/>
            <person name="Walter F."/>
            <person name="Albersmeier A."/>
            <person name="Kalinowski J."/>
            <person name="Ruckert C."/>
        </authorList>
    </citation>
    <scope>NUCLEOTIDE SEQUENCE</scope>
    <source>
        <strain evidence="1">CGMCC 1.15290</strain>
    </source>
</reference>
<organism evidence="1 2">
    <name type="scientific">Filimonas zeae</name>
    <dbReference type="NCBI Taxonomy" id="1737353"/>
    <lineage>
        <taxon>Bacteria</taxon>
        <taxon>Pseudomonadati</taxon>
        <taxon>Bacteroidota</taxon>
        <taxon>Chitinophagia</taxon>
        <taxon>Chitinophagales</taxon>
        <taxon>Chitinophagaceae</taxon>
        <taxon>Filimonas</taxon>
    </lineage>
</organism>
<evidence type="ECO:0000313" key="1">
    <source>
        <dbReference type="EMBL" id="GGH80204.1"/>
    </source>
</evidence>
<protein>
    <submittedName>
        <fullName evidence="1">Uncharacterized protein</fullName>
    </submittedName>
</protein>
<evidence type="ECO:0000313" key="2">
    <source>
        <dbReference type="Proteomes" id="UP000627292"/>
    </source>
</evidence>
<dbReference type="AlphaFoldDB" id="A0A917J4V0"/>
<proteinExistence type="predicted"/>
<sequence length="173" mass="20067">MYVYGAEFYKQRFEGRGKVLNVLSFVKPFNVMLAIMNSRAIELFEINQKETFQMISGCNVLVYISTWPFDISELSALNTEAYDYCIVKLHPHIQQFKEDKGDNGRFIFVGTTILAEVLISVLLENNNQLYIYHHNSTSTIYLSEKQHNIKSIRNIALHQDEYNIIYKGLKPAS</sequence>
<comment type="caution">
    <text evidence="1">The sequence shown here is derived from an EMBL/GenBank/DDBJ whole genome shotgun (WGS) entry which is preliminary data.</text>
</comment>
<accession>A0A917J4V0</accession>
<keyword evidence="2" id="KW-1185">Reference proteome</keyword>
<dbReference type="Proteomes" id="UP000627292">
    <property type="component" value="Unassembled WGS sequence"/>
</dbReference>